<gene>
    <name evidence="2" type="ORF">HAX54_019026</name>
</gene>
<evidence type="ECO:0000256" key="1">
    <source>
        <dbReference type="SAM" id="SignalP"/>
    </source>
</evidence>
<dbReference type="EMBL" id="JACEIK010000231">
    <property type="protein sequence ID" value="MCD7452969.1"/>
    <property type="molecule type" value="Genomic_DNA"/>
</dbReference>
<feature type="signal peptide" evidence="1">
    <location>
        <begin position="1"/>
        <end position="20"/>
    </location>
</feature>
<keyword evidence="3" id="KW-1185">Reference proteome</keyword>
<sequence length="103" mass="11562">MTSFKVYLLLVSLILVVNFSFQEESRIGLADTARPISVQQQQHKSTKLSSSVNLKYLKMLETLGMVCKCCDGEVFGQGKYQELCSVTWDGTCSNLQCSPWKSQ</sequence>
<evidence type="ECO:0000313" key="3">
    <source>
        <dbReference type="Proteomes" id="UP000823775"/>
    </source>
</evidence>
<reference evidence="2 3" key="1">
    <citation type="journal article" date="2021" name="BMC Genomics">
        <title>Datura genome reveals duplications of psychoactive alkaloid biosynthetic genes and high mutation rate following tissue culture.</title>
        <authorList>
            <person name="Rajewski A."/>
            <person name="Carter-House D."/>
            <person name="Stajich J."/>
            <person name="Litt A."/>
        </authorList>
    </citation>
    <scope>NUCLEOTIDE SEQUENCE [LARGE SCALE GENOMIC DNA]</scope>
    <source>
        <strain evidence="2">AR-01</strain>
    </source>
</reference>
<dbReference type="PANTHER" id="PTHR37078">
    <property type="entry name" value="NODULE CYSTEINE-RICH (NCR) SECRETED PEPTIDE"/>
    <property type="match status" value="1"/>
</dbReference>
<protein>
    <submittedName>
        <fullName evidence="2">Uncharacterized protein</fullName>
    </submittedName>
</protein>
<name>A0ABS8S294_DATST</name>
<dbReference type="Proteomes" id="UP000823775">
    <property type="component" value="Unassembled WGS sequence"/>
</dbReference>
<feature type="chain" id="PRO_5046152360" evidence="1">
    <location>
        <begin position="21"/>
        <end position="103"/>
    </location>
</feature>
<organism evidence="2 3">
    <name type="scientific">Datura stramonium</name>
    <name type="common">Jimsonweed</name>
    <name type="synonym">Common thornapple</name>
    <dbReference type="NCBI Taxonomy" id="4076"/>
    <lineage>
        <taxon>Eukaryota</taxon>
        <taxon>Viridiplantae</taxon>
        <taxon>Streptophyta</taxon>
        <taxon>Embryophyta</taxon>
        <taxon>Tracheophyta</taxon>
        <taxon>Spermatophyta</taxon>
        <taxon>Magnoliopsida</taxon>
        <taxon>eudicotyledons</taxon>
        <taxon>Gunneridae</taxon>
        <taxon>Pentapetalae</taxon>
        <taxon>asterids</taxon>
        <taxon>lamiids</taxon>
        <taxon>Solanales</taxon>
        <taxon>Solanaceae</taxon>
        <taxon>Solanoideae</taxon>
        <taxon>Datureae</taxon>
        <taxon>Datura</taxon>
    </lineage>
</organism>
<evidence type="ECO:0000313" key="2">
    <source>
        <dbReference type="EMBL" id="MCD7452969.1"/>
    </source>
</evidence>
<proteinExistence type="predicted"/>
<comment type="caution">
    <text evidence="2">The sequence shown here is derived from an EMBL/GenBank/DDBJ whole genome shotgun (WGS) entry which is preliminary data.</text>
</comment>
<dbReference type="PANTHER" id="PTHR37078:SF6">
    <property type="entry name" value="NODULE CYSTEINE-RICH (NCR) SECRETED PEPTIDE"/>
    <property type="match status" value="1"/>
</dbReference>
<keyword evidence="1" id="KW-0732">Signal</keyword>
<accession>A0ABS8S294</accession>